<dbReference type="SMART" id="SM00228">
    <property type="entry name" value="PDZ"/>
    <property type="match status" value="2"/>
</dbReference>
<name>A0A6S7JN18_PARCT</name>
<accession>A0A6S7JN18</accession>
<dbReference type="SUPFAM" id="SSF50156">
    <property type="entry name" value="PDZ domain-like"/>
    <property type="match status" value="2"/>
</dbReference>
<dbReference type="InterPro" id="IPR036034">
    <property type="entry name" value="PDZ_sf"/>
</dbReference>
<dbReference type="InterPro" id="IPR001478">
    <property type="entry name" value="PDZ"/>
</dbReference>
<evidence type="ECO:0000313" key="5">
    <source>
        <dbReference type="Proteomes" id="UP001152795"/>
    </source>
</evidence>
<dbReference type="EMBL" id="CACRXK020009794">
    <property type="protein sequence ID" value="CAB4017972.1"/>
    <property type="molecule type" value="Genomic_DNA"/>
</dbReference>
<dbReference type="Gene3D" id="2.30.42.10">
    <property type="match status" value="2"/>
</dbReference>
<keyword evidence="5" id="KW-1185">Reference proteome</keyword>
<comment type="caution">
    <text evidence="4">The sequence shown here is derived from an EMBL/GenBank/DDBJ whole genome shotgun (WGS) entry which is preliminary data.</text>
</comment>
<evidence type="ECO:0000256" key="2">
    <source>
        <dbReference type="ARBA" id="ARBA00022737"/>
    </source>
</evidence>
<dbReference type="GO" id="GO:0005886">
    <property type="term" value="C:plasma membrane"/>
    <property type="evidence" value="ECO:0007669"/>
    <property type="project" value="TreeGrafter"/>
</dbReference>
<evidence type="ECO:0000313" key="4">
    <source>
        <dbReference type="EMBL" id="CAB4017972.1"/>
    </source>
</evidence>
<dbReference type="AlphaFoldDB" id="A0A6S7JN18"/>
<feature type="non-terminal residue" evidence="4">
    <location>
        <position position="205"/>
    </location>
</feature>
<organism evidence="4 5">
    <name type="scientific">Paramuricea clavata</name>
    <name type="common">Red gorgonian</name>
    <name type="synonym">Violescent sea-whip</name>
    <dbReference type="NCBI Taxonomy" id="317549"/>
    <lineage>
        <taxon>Eukaryota</taxon>
        <taxon>Metazoa</taxon>
        <taxon>Cnidaria</taxon>
        <taxon>Anthozoa</taxon>
        <taxon>Octocorallia</taxon>
        <taxon>Malacalcyonacea</taxon>
        <taxon>Plexauridae</taxon>
        <taxon>Paramuricea</taxon>
    </lineage>
</organism>
<keyword evidence="3" id="KW-0966">Cell projection</keyword>
<protein>
    <submittedName>
        <fullName evidence="4">Harmonin isoform X2</fullName>
    </submittedName>
</protein>
<dbReference type="Proteomes" id="UP001152795">
    <property type="component" value="Unassembled WGS sequence"/>
</dbReference>
<reference evidence="4" key="1">
    <citation type="submission" date="2020-04" db="EMBL/GenBank/DDBJ databases">
        <authorList>
            <person name="Alioto T."/>
            <person name="Alioto T."/>
            <person name="Gomez Garrido J."/>
        </authorList>
    </citation>
    <scope>NUCLEOTIDE SEQUENCE</scope>
    <source>
        <strain evidence="4">A484AB</strain>
    </source>
</reference>
<dbReference type="PANTHER" id="PTHR23116:SF29">
    <property type="entry name" value="PDZ DOMAIN-CONTAINING PROTEIN 7"/>
    <property type="match status" value="1"/>
</dbReference>
<sequence length="205" mass="22715">EGIRIVKIRRVATESLGFGIRGGKEHGVGVYISSVIRGSRADIAGLRPGDEILLVNGFMISESTHGEVVSLMRTRRHLRLKVRSARKYPERVNGNLTWKTLDGKENVFRYNPGVLNHLVSQLALARTQSPVLHVRETDKHVKFIVGPQGLGCSVRNGIPTKYGIFVIHVTEGSLAERVGIMVGDQIMALNKKNFANIKYSEVSFD</sequence>
<evidence type="ECO:0000256" key="3">
    <source>
        <dbReference type="ARBA" id="ARBA00023273"/>
    </source>
</evidence>
<comment type="subcellular location">
    <subcellularLocation>
        <location evidence="1">Cell projection</location>
    </subcellularLocation>
</comment>
<evidence type="ECO:0000256" key="1">
    <source>
        <dbReference type="ARBA" id="ARBA00004316"/>
    </source>
</evidence>
<dbReference type="Pfam" id="PF00595">
    <property type="entry name" value="PDZ"/>
    <property type="match status" value="2"/>
</dbReference>
<dbReference type="PANTHER" id="PTHR23116">
    <property type="entry name" value="PDZ DOMAIN CONTAINING WHIRLIN AND HARMONIN-RELATED"/>
    <property type="match status" value="1"/>
</dbReference>
<gene>
    <name evidence="4" type="ORF">PACLA_8A086986</name>
</gene>
<keyword evidence="2" id="KW-0677">Repeat</keyword>
<dbReference type="GO" id="GO:0042995">
    <property type="term" value="C:cell projection"/>
    <property type="evidence" value="ECO:0007669"/>
    <property type="project" value="UniProtKB-SubCell"/>
</dbReference>
<dbReference type="OrthoDB" id="7734647at2759"/>
<dbReference type="PROSITE" id="PS50106">
    <property type="entry name" value="PDZ"/>
    <property type="match status" value="2"/>
</dbReference>
<dbReference type="InterPro" id="IPR051844">
    <property type="entry name" value="USH2_Complex_Protein"/>
</dbReference>
<proteinExistence type="predicted"/>